<dbReference type="GO" id="GO:0016491">
    <property type="term" value="F:oxidoreductase activity"/>
    <property type="evidence" value="ECO:0007669"/>
    <property type="project" value="TreeGrafter"/>
</dbReference>
<comment type="caution">
    <text evidence="2">The sequence shown here is derived from an EMBL/GenBank/DDBJ whole genome shotgun (WGS) entry which is preliminary data.</text>
</comment>
<dbReference type="PROSITE" id="PS00061">
    <property type="entry name" value="ADH_SHORT"/>
    <property type="match status" value="1"/>
</dbReference>
<dbReference type="AlphaFoldDB" id="A0A318EG51"/>
<comment type="similarity">
    <text evidence="1">Belongs to the short-chain dehydrogenases/reductases (SDR) family.</text>
</comment>
<dbReference type="PANTHER" id="PTHR43313">
    <property type="entry name" value="SHORT-CHAIN DEHYDROGENASE/REDUCTASE FAMILY 9C"/>
    <property type="match status" value="1"/>
</dbReference>
<dbReference type="InterPro" id="IPR020904">
    <property type="entry name" value="Sc_DH/Rdtase_CS"/>
</dbReference>
<evidence type="ECO:0000313" key="3">
    <source>
        <dbReference type="Proteomes" id="UP000248330"/>
    </source>
</evidence>
<dbReference type="Pfam" id="PF00106">
    <property type="entry name" value="adh_short"/>
    <property type="match status" value="1"/>
</dbReference>
<dbReference type="InterPro" id="IPR002347">
    <property type="entry name" value="SDR_fam"/>
</dbReference>
<dbReference type="GO" id="GO:0008202">
    <property type="term" value="P:steroid metabolic process"/>
    <property type="evidence" value="ECO:0007669"/>
    <property type="project" value="TreeGrafter"/>
</dbReference>
<dbReference type="PRINTS" id="PR00080">
    <property type="entry name" value="SDRFAMILY"/>
</dbReference>
<accession>A0A318EG51</accession>
<dbReference type="EMBL" id="QICN01000003">
    <property type="protein sequence ID" value="PXV69696.1"/>
    <property type="molecule type" value="Genomic_DNA"/>
</dbReference>
<evidence type="ECO:0000313" key="2">
    <source>
        <dbReference type="EMBL" id="PXV69696.1"/>
    </source>
</evidence>
<dbReference type="Gene3D" id="3.40.50.720">
    <property type="entry name" value="NAD(P)-binding Rossmann-like Domain"/>
    <property type="match status" value="1"/>
</dbReference>
<organism evidence="2 3">
    <name type="scientific">Sinimarinibacterium flocculans</name>
    <dbReference type="NCBI Taxonomy" id="985250"/>
    <lineage>
        <taxon>Bacteria</taxon>
        <taxon>Pseudomonadati</taxon>
        <taxon>Pseudomonadota</taxon>
        <taxon>Gammaproteobacteria</taxon>
        <taxon>Nevskiales</taxon>
        <taxon>Nevskiaceae</taxon>
        <taxon>Sinimarinibacterium</taxon>
    </lineage>
</organism>
<gene>
    <name evidence="2" type="ORF">C8D93_103271</name>
</gene>
<dbReference type="PANTHER" id="PTHR43313:SF1">
    <property type="entry name" value="3BETA-HYDROXYSTEROID DEHYDROGENASE DHS-16"/>
    <property type="match status" value="1"/>
</dbReference>
<name>A0A318EG51_9GAMM</name>
<dbReference type="Proteomes" id="UP000248330">
    <property type="component" value="Unassembled WGS sequence"/>
</dbReference>
<dbReference type="OrthoDB" id="9775296at2"/>
<reference evidence="2 3" key="1">
    <citation type="submission" date="2018-04" db="EMBL/GenBank/DDBJ databases">
        <title>Genomic Encyclopedia of Type Strains, Phase IV (KMG-IV): sequencing the most valuable type-strain genomes for metagenomic binning, comparative biology and taxonomic classification.</title>
        <authorList>
            <person name="Goeker M."/>
        </authorList>
    </citation>
    <scope>NUCLEOTIDE SEQUENCE [LARGE SCALE GENOMIC DNA]</scope>
    <source>
        <strain evidence="2 3">DSM 104150</strain>
    </source>
</reference>
<keyword evidence="3" id="KW-1185">Reference proteome</keyword>
<dbReference type="PRINTS" id="PR00081">
    <property type="entry name" value="GDHRDH"/>
</dbReference>
<sequence length="284" mass="30275">MRAVVVTGVSTGIGRATASLLAARGFQVFGSVRKLADAAPLSSQLGDAFVPLVFDVTDDGAVRDAAAQVRERLAGHRLAGLVNNAGVAVAGPLTHLPISEFRWQLEVNLVGPMLVAQAFLPLLGTDPALLGEPGRIVNLSSVGGKLGAPFLGPYVASKFGLEGLSDSLRRELQFYGVDVIMVAPGHVATPIWDKAEEVDVRPYEALPTAPALRKFRDFFITEGKKGFPPEKIAGVIHEALTAKRPKTRYAVVPGKLQNWTIPRLLPARVVDRVIGAQLGLKRRA</sequence>
<dbReference type="InterPro" id="IPR036291">
    <property type="entry name" value="NAD(P)-bd_dom_sf"/>
</dbReference>
<evidence type="ECO:0000256" key="1">
    <source>
        <dbReference type="RuleBase" id="RU000363"/>
    </source>
</evidence>
<protein>
    <recommendedName>
        <fullName evidence="4">Short-subunit dehydrogenase</fullName>
    </recommendedName>
</protein>
<evidence type="ECO:0008006" key="4">
    <source>
        <dbReference type="Google" id="ProtNLM"/>
    </source>
</evidence>
<proteinExistence type="inferred from homology"/>
<dbReference type="SUPFAM" id="SSF51735">
    <property type="entry name" value="NAD(P)-binding Rossmann-fold domains"/>
    <property type="match status" value="1"/>
</dbReference>
<dbReference type="RefSeq" id="WP_110264612.1">
    <property type="nucleotide sequence ID" value="NZ_CAWNXA010000003.1"/>
</dbReference>